<dbReference type="GeneID" id="30417138"/>
<sequence length="226" mass="24348">MNEAPETVSEGRIDPDTTNPDTTCASGGIESDHQPKAETTGDMNVDSTDPVARGGLPLDETFELLRNQRRRYVLQYLESQPGQVSLSELAEQIAAWENEKEIRQITSSERKRVYVGLYQCHLPKMDGMDVISFNKPRGLIELGANADAVEPYLQRPATTDRLSGLRVGLPVIGLSLVPMAILLQSQSMLSLLAALAVIVVATLGGVGMLLRSGGDPDVATDTTAVT</sequence>
<proteinExistence type="predicted"/>
<evidence type="ECO:0000256" key="1">
    <source>
        <dbReference type="SAM" id="MobiDB-lite"/>
    </source>
</evidence>
<evidence type="ECO:0000313" key="5">
    <source>
        <dbReference type="Proteomes" id="UP000186165"/>
    </source>
</evidence>
<dbReference type="Pfam" id="PF24035">
    <property type="entry name" value="DUF7344"/>
    <property type="match status" value="1"/>
</dbReference>
<keyword evidence="2" id="KW-1133">Transmembrane helix</keyword>
<keyword evidence="2" id="KW-0472">Membrane</keyword>
<keyword evidence="2" id="KW-0812">Transmembrane</keyword>
<feature type="compositionally biased region" description="Polar residues" evidence="1">
    <location>
        <begin position="16"/>
        <end position="25"/>
    </location>
</feature>
<dbReference type="OrthoDB" id="331021at2157"/>
<protein>
    <recommendedName>
        <fullName evidence="3">DUF7344 domain-containing protein</fullName>
    </recommendedName>
</protein>
<gene>
    <name evidence="4" type="ORF">HSR6_0615</name>
</gene>
<dbReference type="InterPro" id="IPR055768">
    <property type="entry name" value="DUF7344"/>
</dbReference>
<feature type="domain" description="DUF7344" evidence="3">
    <location>
        <begin position="62"/>
        <end position="141"/>
    </location>
</feature>
<feature type="region of interest" description="Disordered" evidence="1">
    <location>
        <begin position="1"/>
        <end position="54"/>
    </location>
</feature>
<feature type="transmembrane region" description="Helical" evidence="2">
    <location>
        <begin position="189"/>
        <end position="210"/>
    </location>
</feature>
<reference evidence="5" key="1">
    <citation type="submission" date="2016-08" db="EMBL/GenBank/DDBJ databases">
        <title>Discovery of first anaerobic lithoheterotrophic haloarchae widely represented in hypersaline habitats.</title>
        <authorList>
            <person name="Sorokin D.Y."/>
            <person name="Kublanov I.V."/>
            <person name="Roman P."/>
            <person name="Sinninghe Damste J.S."/>
            <person name="Golyshin P.N."/>
            <person name="Rojo D."/>
            <person name="Ciordia S."/>
            <person name="Mena Md.C."/>
            <person name="Ferrer M."/>
            <person name="Smedile F."/>
            <person name="Messina E."/>
            <person name="La Cono V."/>
            <person name="Yakimov M.M."/>
        </authorList>
    </citation>
    <scope>NUCLEOTIDE SEQUENCE [LARGE SCALE GENOMIC DNA]</scope>
    <source>
        <strain evidence="5">HSR6</strain>
    </source>
</reference>
<dbReference type="EMBL" id="CP016804">
    <property type="protein sequence ID" value="APE95075.1"/>
    <property type="molecule type" value="Genomic_DNA"/>
</dbReference>
<keyword evidence="5" id="KW-1185">Reference proteome</keyword>
<accession>A0A1J1ABB5</accession>
<evidence type="ECO:0000256" key="2">
    <source>
        <dbReference type="SAM" id="Phobius"/>
    </source>
</evidence>
<evidence type="ECO:0000313" key="4">
    <source>
        <dbReference type="EMBL" id="APE95075.1"/>
    </source>
</evidence>
<feature type="transmembrane region" description="Helical" evidence="2">
    <location>
        <begin position="164"/>
        <end position="183"/>
    </location>
</feature>
<dbReference type="AlphaFoldDB" id="A0A1J1ABB5"/>
<name>A0A1J1ABB5_9EURY</name>
<dbReference type="RefSeq" id="WP_071932767.1">
    <property type="nucleotide sequence ID" value="NZ_CP016804.1"/>
</dbReference>
<organism evidence="4 5">
    <name type="scientific">Halodesulfurarchaeum formicicum</name>
    <dbReference type="NCBI Taxonomy" id="1873524"/>
    <lineage>
        <taxon>Archaea</taxon>
        <taxon>Methanobacteriati</taxon>
        <taxon>Methanobacteriota</taxon>
        <taxon>Stenosarchaea group</taxon>
        <taxon>Halobacteria</taxon>
        <taxon>Halobacteriales</taxon>
        <taxon>Halobacteriaceae</taxon>
        <taxon>Halodesulfurarchaeum</taxon>
    </lineage>
</organism>
<dbReference type="KEGG" id="hhsr:HSR6_0615"/>
<evidence type="ECO:0000259" key="3">
    <source>
        <dbReference type="Pfam" id="PF24035"/>
    </source>
</evidence>
<dbReference type="Proteomes" id="UP000186165">
    <property type="component" value="Chromosome"/>
</dbReference>